<evidence type="ECO:0000256" key="1">
    <source>
        <dbReference type="SAM" id="MobiDB-lite"/>
    </source>
</evidence>
<accession>A0AAW2EAL6</accession>
<sequence>MLTSLRQAYDYWQDQPGASSRRNRHSRIMGSCSSALTRKARTIARPTRSARHMSHSVSRHRLVAMLSRMHRVVHESPPRRHLLQYRTERPGGRRRTRSDRQSPRASCCFRLGVTSARS</sequence>
<comment type="caution">
    <text evidence="2">The sequence shown here is derived from an EMBL/GenBank/DDBJ whole genome shotgun (WGS) entry which is preliminary data.</text>
</comment>
<keyword evidence="3" id="KW-1185">Reference proteome</keyword>
<name>A0AAW2EAL6_9HYME</name>
<evidence type="ECO:0000313" key="2">
    <source>
        <dbReference type="EMBL" id="KAL0098697.1"/>
    </source>
</evidence>
<dbReference type="EMBL" id="JADYXP020000040">
    <property type="protein sequence ID" value="KAL0098697.1"/>
    <property type="molecule type" value="Genomic_DNA"/>
</dbReference>
<dbReference type="AlphaFoldDB" id="A0AAW2EAL6"/>
<organism evidence="2 3">
    <name type="scientific">Cardiocondyla obscurior</name>
    <dbReference type="NCBI Taxonomy" id="286306"/>
    <lineage>
        <taxon>Eukaryota</taxon>
        <taxon>Metazoa</taxon>
        <taxon>Ecdysozoa</taxon>
        <taxon>Arthropoda</taxon>
        <taxon>Hexapoda</taxon>
        <taxon>Insecta</taxon>
        <taxon>Pterygota</taxon>
        <taxon>Neoptera</taxon>
        <taxon>Endopterygota</taxon>
        <taxon>Hymenoptera</taxon>
        <taxon>Apocrita</taxon>
        <taxon>Aculeata</taxon>
        <taxon>Formicoidea</taxon>
        <taxon>Formicidae</taxon>
        <taxon>Myrmicinae</taxon>
        <taxon>Cardiocondyla</taxon>
    </lineage>
</organism>
<protein>
    <submittedName>
        <fullName evidence="2">Uncharacterized protein</fullName>
    </submittedName>
</protein>
<feature type="region of interest" description="Disordered" evidence="1">
    <location>
        <begin position="73"/>
        <end position="118"/>
    </location>
</feature>
<evidence type="ECO:0000313" key="3">
    <source>
        <dbReference type="Proteomes" id="UP001430953"/>
    </source>
</evidence>
<dbReference type="Proteomes" id="UP001430953">
    <property type="component" value="Unassembled WGS sequence"/>
</dbReference>
<gene>
    <name evidence="2" type="ORF">PUN28_020653</name>
</gene>
<proteinExistence type="predicted"/>
<reference evidence="2 3" key="1">
    <citation type="submission" date="2023-03" db="EMBL/GenBank/DDBJ databases">
        <title>High recombination rates correlate with genetic variation in Cardiocondyla obscurior ants.</title>
        <authorList>
            <person name="Errbii M."/>
        </authorList>
    </citation>
    <scope>NUCLEOTIDE SEQUENCE [LARGE SCALE GENOMIC DNA]</scope>
    <source>
        <strain evidence="2">Alpha-2009</strain>
        <tissue evidence="2">Whole body</tissue>
    </source>
</reference>